<name>A0A6F8ZGN4_9FIRM</name>
<evidence type="ECO:0000313" key="3">
    <source>
        <dbReference type="Proteomes" id="UP000503399"/>
    </source>
</evidence>
<dbReference type="PANTHER" id="PTHR39156">
    <property type="entry name" value="RIBONUCLEASE M5"/>
    <property type="match status" value="1"/>
</dbReference>
<dbReference type="AlphaFoldDB" id="A0A6F8ZGN4"/>
<dbReference type="GO" id="GO:0006364">
    <property type="term" value="P:rRNA processing"/>
    <property type="evidence" value="ECO:0007669"/>
    <property type="project" value="TreeGrafter"/>
</dbReference>
<dbReference type="Pfam" id="PF01751">
    <property type="entry name" value="Toprim"/>
    <property type="match status" value="1"/>
</dbReference>
<feature type="domain" description="Toprim" evidence="1">
    <location>
        <begin position="9"/>
        <end position="83"/>
    </location>
</feature>
<reference evidence="2 3" key="1">
    <citation type="submission" date="2020-02" db="EMBL/GenBank/DDBJ databases">
        <authorList>
            <person name="Hogendoorn C."/>
        </authorList>
    </citation>
    <scope>NUCLEOTIDE SEQUENCE [LARGE SCALE GENOMIC DNA]</scope>
    <source>
        <strain evidence="2">R501</strain>
    </source>
</reference>
<dbReference type="SMART" id="SM00493">
    <property type="entry name" value="TOPRIM"/>
    <property type="match status" value="1"/>
</dbReference>
<dbReference type="Proteomes" id="UP000503399">
    <property type="component" value="Chromosome"/>
</dbReference>
<gene>
    <name evidence="2" type="ORF">R50_1546</name>
</gene>
<dbReference type="Gene3D" id="3.40.1360.10">
    <property type="match status" value="1"/>
</dbReference>
<sequence length="124" mass="13979">MAGMEVAEEFLLVVEGKNDRRQLRRLLGDAVPIVTTNGIPSWEKLMCIARMARHRQVVIFTDADASGRRIRGILREQFPDAINLYTKPSYRGVEHTPLPYLSERLGRIGLPVKAEAVRDGPALR</sequence>
<evidence type="ECO:0000259" key="1">
    <source>
        <dbReference type="SMART" id="SM00493"/>
    </source>
</evidence>
<organism evidence="2 3">
    <name type="scientific">Candidatus Hydrogenisulfobacillus filiaventi</name>
    <dbReference type="NCBI Taxonomy" id="2707344"/>
    <lineage>
        <taxon>Bacteria</taxon>
        <taxon>Bacillati</taxon>
        <taxon>Bacillota</taxon>
        <taxon>Clostridia</taxon>
        <taxon>Eubacteriales</taxon>
        <taxon>Clostridiales Family XVII. Incertae Sedis</taxon>
        <taxon>Candidatus Hydrogenisulfobacillus</taxon>
    </lineage>
</organism>
<dbReference type="InterPro" id="IPR006171">
    <property type="entry name" value="TOPRIM_dom"/>
</dbReference>
<dbReference type="PANTHER" id="PTHR39156:SF2">
    <property type="entry name" value="DNA PRIMASE (BACTERIAL TYPE) AND SMALL PRIMASE-LIKE PROTEINS"/>
    <property type="match status" value="1"/>
</dbReference>
<dbReference type="SUPFAM" id="SSF110455">
    <property type="entry name" value="Toprim domain"/>
    <property type="match status" value="1"/>
</dbReference>
<accession>A0A6F8ZGN4</accession>
<dbReference type="GO" id="GO:0043822">
    <property type="term" value="F:ribonuclease M5 activity"/>
    <property type="evidence" value="ECO:0007669"/>
    <property type="project" value="TreeGrafter"/>
</dbReference>
<keyword evidence="3" id="KW-1185">Reference proteome</keyword>
<dbReference type="KEGG" id="hfv:R50_1546"/>
<evidence type="ECO:0000313" key="2">
    <source>
        <dbReference type="EMBL" id="CAB1129047.1"/>
    </source>
</evidence>
<protein>
    <submittedName>
        <fullName evidence="2">Toprim domain-containing protein</fullName>
    </submittedName>
</protein>
<proteinExistence type="predicted"/>
<dbReference type="EMBL" id="LR778114">
    <property type="protein sequence ID" value="CAB1129047.1"/>
    <property type="molecule type" value="Genomic_DNA"/>
</dbReference>